<reference evidence="1 2" key="1">
    <citation type="journal article" date="2016" name="Proc. Natl. Acad. Sci. U.S.A.">
        <title>Comparative genomics of biotechnologically important yeasts.</title>
        <authorList>
            <person name="Riley R."/>
            <person name="Haridas S."/>
            <person name="Wolfe K.H."/>
            <person name="Lopes M.R."/>
            <person name="Hittinger C.T."/>
            <person name="Goeker M."/>
            <person name="Salamov A.A."/>
            <person name="Wisecaver J.H."/>
            <person name="Long T.M."/>
            <person name="Calvey C.H."/>
            <person name="Aerts A.L."/>
            <person name="Barry K.W."/>
            <person name="Choi C."/>
            <person name="Clum A."/>
            <person name="Coughlan A.Y."/>
            <person name="Deshpande S."/>
            <person name="Douglass A.P."/>
            <person name="Hanson S.J."/>
            <person name="Klenk H.-P."/>
            <person name="LaButti K.M."/>
            <person name="Lapidus A."/>
            <person name="Lindquist E.A."/>
            <person name="Lipzen A.M."/>
            <person name="Meier-Kolthoff J.P."/>
            <person name="Ohm R.A."/>
            <person name="Otillar R.P."/>
            <person name="Pangilinan J.L."/>
            <person name="Peng Y."/>
            <person name="Rokas A."/>
            <person name="Rosa C.A."/>
            <person name="Scheuner C."/>
            <person name="Sibirny A.A."/>
            <person name="Slot J.C."/>
            <person name="Stielow J.B."/>
            <person name="Sun H."/>
            <person name="Kurtzman C.P."/>
            <person name="Blackwell M."/>
            <person name="Grigoriev I.V."/>
            <person name="Jeffries T.W."/>
        </authorList>
    </citation>
    <scope>NUCLEOTIDE SEQUENCE [LARGE SCALE GENOMIC DNA]</scope>
    <source>
        <strain evidence="1 2">NRRL Y-11557</strain>
    </source>
</reference>
<gene>
    <name evidence="1" type="ORF">LIPSTDRAFT_70379</name>
</gene>
<name>A0A1E3Q750_LIPST</name>
<organism evidence="1 2">
    <name type="scientific">Lipomyces starkeyi NRRL Y-11557</name>
    <dbReference type="NCBI Taxonomy" id="675824"/>
    <lineage>
        <taxon>Eukaryota</taxon>
        <taxon>Fungi</taxon>
        <taxon>Dikarya</taxon>
        <taxon>Ascomycota</taxon>
        <taxon>Saccharomycotina</taxon>
        <taxon>Lipomycetes</taxon>
        <taxon>Lipomycetales</taxon>
        <taxon>Lipomycetaceae</taxon>
        <taxon>Lipomyces</taxon>
    </lineage>
</organism>
<dbReference type="AlphaFoldDB" id="A0A1E3Q750"/>
<accession>A0A1E3Q750</accession>
<proteinExistence type="predicted"/>
<protein>
    <submittedName>
        <fullName evidence="1">Uncharacterized protein</fullName>
    </submittedName>
</protein>
<keyword evidence="2" id="KW-1185">Reference proteome</keyword>
<dbReference type="EMBL" id="KV454293">
    <property type="protein sequence ID" value="ODQ73418.1"/>
    <property type="molecule type" value="Genomic_DNA"/>
</dbReference>
<evidence type="ECO:0000313" key="2">
    <source>
        <dbReference type="Proteomes" id="UP000094385"/>
    </source>
</evidence>
<evidence type="ECO:0000313" key="1">
    <source>
        <dbReference type="EMBL" id="ODQ73418.1"/>
    </source>
</evidence>
<sequence>MDTLPDSDTFLSDSVSTLGPSVVYGSKTLSCCSSIRSLVERLFNSGRDFVGVRRHSLTEKQ</sequence>
<dbReference type="Proteomes" id="UP000094385">
    <property type="component" value="Unassembled WGS sequence"/>
</dbReference>